<protein>
    <submittedName>
        <fullName evidence="1">Pullulanase 1ic isoform X2</fullName>
    </submittedName>
</protein>
<reference evidence="1" key="1">
    <citation type="submission" date="2018-02" db="EMBL/GenBank/DDBJ databases">
        <title>Rhizophora mucronata_Transcriptome.</title>
        <authorList>
            <person name="Meera S.P."/>
            <person name="Sreeshan A."/>
            <person name="Augustine A."/>
        </authorList>
    </citation>
    <scope>NUCLEOTIDE SEQUENCE</scope>
    <source>
        <tissue evidence="1">Leaf</tissue>
    </source>
</reference>
<dbReference type="AlphaFoldDB" id="A0A2P2M5R8"/>
<accession>A0A2P2M5R8</accession>
<sequence>MKTPINISVDERCRLNHLATSIIALSQVSSTCVT</sequence>
<dbReference type="EMBL" id="GGEC01045082">
    <property type="protein sequence ID" value="MBX25566.1"/>
    <property type="molecule type" value="Transcribed_RNA"/>
</dbReference>
<name>A0A2P2M5R8_RHIMU</name>
<organism evidence="1">
    <name type="scientific">Rhizophora mucronata</name>
    <name type="common">Asiatic mangrove</name>
    <dbReference type="NCBI Taxonomy" id="61149"/>
    <lineage>
        <taxon>Eukaryota</taxon>
        <taxon>Viridiplantae</taxon>
        <taxon>Streptophyta</taxon>
        <taxon>Embryophyta</taxon>
        <taxon>Tracheophyta</taxon>
        <taxon>Spermatophyta</taxon>
        <taxon>Magnoliopsida</taxon>
        <taxon>eudicotyledons</taxon>
        <taxon>Gunneridae</taxon>
        <taxon>Pentapetalae</taxon>
        <taxon>rosids</taxon>
        <taxon>fabids</taxon>
        <taxon>Malpighiales</taxon>
        <taxon>Rhizophoraceae</taxon>
        <taxon>Rhizophora</taxon>
    </lineage>
</organism>
<proteinExistence type="predicted"/>
<evidence type="ECO:0000313" key="1">
    <source>
        <dbReference type="EMBL" id="MBX25566.1"/>
    </source>
</evidence>